<sequence length="294" mass="32042">MNASLRHRGPFVVLVAASTKRKTLGKKKWHGGDESSVSTPKSKMPICPVEIGGSVAKRSASQGFECMGGPAICNLQPAILLSAARPWRNTGRYSTTANQAVSRPDARHVICPSWSCAEDRRKSIPRLLGRPSMSPISTSGQSAGVLVASRCLPCFPSKRLVYISRQSTWTCSIGGQLSETDDSNPQPSRIGYLSERWLCLTGWINDFCLQSMVRISVTCHLQQLADLAEWGTLTTDTFAVRLWAINVKFKIGPCNKAGRLLSKCLTEIKAVRASLVAVGYWSTRGITGHLYEGT</sequence>
<keyword evidence="2" id="KW-1185">Reference proteome</keyword>
<proteinExistence type="predicted"/>
<dbReference type="EMBL" id="JAHMHR010000010">
    <property type="protein sequence ID" value="KAK1688810.1"/>
    <property type="molecule type" value="Genomic_DNA"/>
</dbReference>
<organism evidence="1 2">
    <name type="scientific">Colletotrichum godetiae</name>
    <dbReference type="NCBI Taxonomy" id="1209918"/>
    <lineage>
        <taxon>Eukaryota</taxon>
        <taxon>Fungi</taxon>
        <taxon>Dikarya</taxon>
        <taxon>Ascomycota</taxon>
        <taxon>Pezizomycotina</taxon>
        <taxon>Sordariomycetes</taxon>
        <taxon>Hypocreomycetidae</taxon>
        <taxon>Glomerellales</taxon>
        <taxon>Glomerellaceae</taxon>
        <taxon>Colletotrichum</taxon>
        <taxon>Colletotrichum acutatum species complex</taxon>
    </lineage>
</organism>
<gene>
    <name evidence="1" type="ORF">BDP55DRAFT_31097</name>
</gene>
<accession>A0AAJ0EWJ0</accession>
<reference evidence="1" key="1">
    <citation type="submission" date="2021-06" db="EMBL/GenBank/DDBJ databases">
        <title>Comparative genomics, transcriptomics and evolutionary studies reveal genomic signatures of adaptation to plant cell wall in hemibiotrophic fungi.</title>
        <authorList>
            <consortium name="DOE Joint Genome Institute"/>
            <person name="Baroncelli R."/>
            <person name="Diaz J.F."/>
            <person name="Benocci T."/>
            <person name="Peng M."/>
            <person name="Battaglia E."/>
            <person name="Haridas S."/>
            <person name="Andreopoulos W."/>
            <person name="Labutti K."/>
            <person name="Pangilinan J."/>
            <person name="Floch G.L."/>
            <person name="Makela M.R."/>
            <person name="Henrissat B."/>
            <person name="Grigoriev I.V."/>
            <person name="Crouch J.A."/>
            <person name="De Vries R.P."/>
            <person name="Sukno S.A."/>
            <person name="Thon M.R."/>
        </authorList>
    </citation>
    <scope>NUCLEOTIDE SEQUENCE</scope>
    <source>
        <strain evidence="1">CBS 193.32</strain>
    </source>
</reference>
<evidence type="ECO:0000313" key="1">
    <source>
        <dbReference type="EMBL" id="KAK1688810.1"/>
    </source>
</evidence>
<dbReference type="RefSeq" id="XP_060432505.1">
    <property type="nucleotide sequence ID" value="XM_060566682.1"/>
</dbReference>
<dbReference type="Proteomes" id="UP001224890">
    <property type="component" value="Unassembled WGS sequence"/>
</dbReference>
<dbReference type="AlphaFoldDB" id="A0AAJ0EWJ0"/>
<comment type="caution">
    <text evidence="1">The sequence shown here is derived from an EMBL/GenBank/DDBJ whole genome shotgun (WGS) entry which is preliminary data.</text>
</comment>
<dbReference type="GeneID" id="85451208"/>
<protein>
    <submittedName>
        <fullName evidence="1">Uncharacterized protein</fullName>
    </submittedName>
</protein>
<name>A0AAJ0EWJ0_9PEZI</name>
<evidence type="ECO:0000313" key="2">
    <source>
        <dbReference type="Proteomes" id="UP001224890"/>
    </source>
</evidence>